<dbReference type="EMBL" id="FNVA01000001">
    <property type="protein sequence ID" value="SEF55834.1"/>
    <property type="molecule type" value="Genomic_DNA"/>
</dbReference>
<gene>
    <name evidence="2" type="ORF">SAMN05421819_0412</name>
</gene>
<feature type="region of interest" description="Disordered" evidence="1">
    <location>
        <begin position="1"/>
        <end position="23"/>
    </location>
</feature>
<protein>
    <submittedName>
        <fullName evidence="2">Uncharacterized protein</fullName>
    </submittedName>
</protein>
<proteinExistence type="predicted"/>
<dbReference type="Proteomes" id="UP000236728">
    <property type="component" value="Unassembled WGS sequence"/>
</dbReference>
<accession>A0A1H5SZD5</accession>
<keyword evidence="3" id="KW-1185">Reference proteome</keyword>
<name>A0A1H5SZD5_9BACT</name>
<organism evidence="2 3">
    <name type="scientific">Bryocella elongata</name>
    <dbReference type="NCBI Taxonomy" id="863522"/>
    <lineage>
        <taxon>Bacteria</taxon>
        <taxon>Pseudomonadati</taxon>
        <taxon>Acidobacteriota</taxon>
        <taxon>Terriglobia</taxon>
        <taxon>Terriglobales</taxon>
        <taxon>Acidobacteriaceae</taxon>
        <taxon>Bryocella</taxon>
    </lineage>
</organism>
<evidence type="ECO:0000313" key="3">
    <source>
        <dbReference type="Proteomes" id="UP000236728"/>
    </source>
</evidence>
<evidence type="ECO:0000313" key="2">
    <source>
        <dbReference type="EMBL" id="SEF55834.1"/>
    </source>
</evidence>
<reference evidence="2 3" key="1">
    <citation type="submission" date="2016-10" db="EMBL/GenBank/DDBJ databases">
        <authorList>
            <person name="de Groot N.N."/>
        </authorList>
    </citation>
    <scope>NUCLEOTIDE SEQUENCE [LARGE SCALE GENOMIC DNA]</scope>
    <source>
        <strain evidence="2 3">DSM 22489</strain>
    </source>
</reference>
<evidence type="ECO:0000256" key="1">
    <source>
        <dbReference type="SAM" id="MobiDB-lite"/>
    </source>
</evidence>
<sequence>MILATALATGCHRPTSSKKADESYISPTGPEWLGWTQTEKQKYVIGYLDGSALAISEHCSQARASATWPGRKEPLTEEEQFCTSPARSYSHGKTDYLPTYTDPYVKVMDDFYRHPECRSIPFSTLLEHLNDAEFTDGDSLFRKVHIEGVRWGGFTIPGIEDCFPQHPQ</sequence>
<dbReference type="AlphaFoldDB" id="A0A1H5SZD5"/>